<accession>A0ABU1IIB2</accession>
<evidence type="ECO:0000313" key="1">
    <source>
        <dbReference type="EMBL" id="MDR6224507.1"/>
    </source>
</evidence>
<gene>
    <name evidence="1" type="ORF">JOE21_000495</name>
</gene>
<proteinExistence type="predicted"/>
<dbReference type="RefSeq" id="WP_309861898.1">
    <property type="nucleotide sequence ID" value="NZ_JAVDQG010000001.1"/>
</dbReference>
<evidence type="ECO:0000313" key="2">
    <source>
        <dbReference type="Proteomes" id="UP001185012"/>
    </source>
</evidence>
<sequence length="167" mass="18596">MGTVGAIARRLFASIFVSVLLAALLSLLPLMEQKGAGEEVPAFGSPGERRLAADNMVDFLLGEGGSWDWERADWNEGRLELAAIWRGSDPDGVYKDLFRLTQSALVHTSNVQELQVSVVIRNSPRILVLRASRQQLGNDSRMENRAGFSPREYLERRFHLAVADRDS</sequence>
<protein>
    <submittedName>
        <fullName evidence="1">Uncharacterized protein</fullName>
    </submittedName>
</protein>
<dbReference type="Proteomes" id="UP001185012">
    <property type="component" value="Unassembled WGS sequence"/>
</dbReference>
<comment type="caution">
    <text evidence="1">The sequence shown here is derived from an EMBL/GenBank/DDBJ whole genome shotgun (WGS) entry which is preliminary data.</text>
</comment>
<keyword evidence="2" id="KW-1185">Reference proteome</keyword>
<organism evidence="1 2">
    <name type="scientific">Desmospora profundinema</name>
    <dbReference type="NCBI Taxonomy" id="1571184"/>
    <lineage>
        <taxon>Bacteria</taxon>
        <taxon>Bacillati</taxon>
        <taxon>Bacillota</taxon>
        <taxon>Bacilli</taxon>
        <taxon>Bacillales</taxon>
        <taxon>Thermoactinomycetaceae</taxon>
        <taxon>Desmospora</taxon>
    </lineage>
</organism>
<reference evidence="1 2" key="1">
    <citation type="submission" date="2023-07" db="EMBL/GenBank/DDBJ databases">
        <title>Genomic Encyclopedia of Type Strains, Phase IV (KMG-IV): sequencing the most valuable type-strain genomes for metagenomic binning, comparative biology and taxonomic classification.</title>
        <authorList>
            <person name="Goeker M."/>
        </authorList>
    </citation>
    <scope>NUCLEOTIDE SEQUENCE [LARGE SCALE GENOMIC DNA]</scope>
    <source>
        <strain evidence="1 2">DSM 45903</strain>
    </source>
</reference>
<name>A0ABU1IIB2_9BACL</name>
<dbReference type="EMBL" id="JAVDQG010000001">
    <property type="protein sequence ID" value="MDR6224507.1"/>
    <property type="molecule type" value="Genomic_DNA"/>
</dbReference>